<reference evidence="2 3" key="1">
    <citation type="submission" date="2017-02" db="EMBL/GenBank/DDBJ databases">
        <authorList>
            <person name="Peterson S.W."/>
        </authorList>
    </citation>
    <scope>NUCLEOTIDE SEQUENCE [LARGE SCALE GENOMIC DNA]</scope>
    <source>
        <strain evidence="2 3">DSM 9653</strain>
    </source>
</reference>
<dbReference type="EMBL" id="FUYX01000001">
    <property type="protein sequence ID" value="SKB34582.1"/>
    <property type="molecule type" value="Genomic_DNA"/>
</dbReference>
<dbReference type="GO" id="GO:0016787">
    <property type="term" value="F:hydrolase activity"/>
    <property type="evidence" value="ECO:0007669"/>
    <property type="project" value="InterPro"/>
</dbReference>
<dbReference type="SUPFAM" id="SSF56300">
    <property type="entry name" value="Metallo-dependent phosphatases"/>
    <property type="match status" value="1"/>
</dbReference>
<dbReference type="Proteomes" id="UP000190130">
    <property type="component" value="Unassembled WGS sequence"/>
</dbReference>
<feature type="domain" description="Calcineurin-like phosphoesterase" evidence="1">
    <location>
        <begin position="1"/>
        <end position="223"/>
    </location>
</feature>
<protein>
    <submittedName>
        <fullName evidence="2">Predicted phosphoesterase</fullName>
    </submittedName>
</protein>
<dbReference type="OrthoDB" id="356681at2"/>
<accession>A0A1T5AHV6</accession>
<evidence type="ECO:0000259" key="1">
    <source>
        <dbReference type="Pfam" id="PF00149"/>
    </source>
</evidence>
<name>A0A1T5AHV6_9HYPH</name>
<dbReference type="InterPro" id="IPR004843">
    <property type="entry name" value="Calcineurin-like_PHP"/>
</dbReference>
<evidence type="ECO:0000313" key="2">
    <source>
        <dbReference type="EMBL" id="SKB34582.1"/>
    </source>
</evidence>
<sequence length="271" mass="30042">MRLLVLSDIHREFGPFELPHDIGEFDVAVFAGDIDRPIASSIDWIDLQRRGPLRERPVVFVPGNHEFYGTEIISSLEDARSRAKTAGIHLLAPGMTVIAGTRFVGATLWTDYKLLGDPRLACHAAQDGMNDHRRIKITEGRRRMPFRPAHALSMHRRDLAHITGVLGKPFAGPTVVVTHHAPHPKSVQPRYRGDPLSPAFASDLGEIIERFRPELWIHGHDHGSHNYLVGTTQIVSNQAGYPQGGGKRENPLFNPCLTVEVTALCGGCTRQ</sequence>
<dbReference type="Gene3D" id="3.60.21.10">
    <property type="match status" value="1"/>
</dbReference>
<evidence type="ECO:0000313" key="3">
    <source>
        <dbReference type="Proteomes" id="UP000190130"/>
    </source>
</evidence>
<dbReference type="AlphaFoldDB" id="A0A1T5AHV6"/>
<dbReference type="InterPro" id="IPR029052">
    <property type="entry name" value="Metallo-depent_PP-like"/>
</dbReference>
<dbReference type="Pfam" id="PF00149">
    <property type="entry name" value="Metallophos"/>
    <property type="match status" value="1"/>
</dbReference>
<dbReference type="RefSeq" id="WP_079591003.1">
    <property type="nucleotide sequence ID" value="NZ_FUYX01000001.1"/>
</dbReference>
<proteinExistence type="predicted"/>
<dbReference type="PANTHER" id="PTHR37844:SF2">
    <property type="entry name" value="SER_THR PROTEIN PHOSPHATASE SUPERFAMILY (AFU_ORTHOLOGUE AFUA_1G14840)"/>
    <property type="match status" value="1"/>
</dbReference>
<organism evidence="2 3">
    <name type="scientific">Bosea thiooxidans</name>
    <dbReference type="NCBI Taxonomy" id="53254"/>
    <lineage>
        <taxon>Bacteria</taxon>
        <taxon>Pseudomonadati</taxon>
        <taxon>Pseudomonadota</taxon>
        <taxon>Alphaproteobacteria</taxon>
        <taxon>Hyphomicrobiales</taxon>
        <taxon>Boseaceae</taxon>
        <taxon>Bosea</taxon>
    </lineage>
</organism>
<gene>
    <name evidence="2" type="ORF">SAMN05660750_00223</name>
</gene>
<dbReference type="PANTHER" id="PTHR37844">
    <property type="entry name" value="SER/THR PROTEIN PHOSPHATASE SUPERFAMILY (AFU_ORTHOLOGUE AFUA_1G14840)"/>
    <property type="match status" value="1"/>
</dbReference>